<feature type="region of interest" description="Immunosuppression" evidence="32">
    <location>
        <begin position="569"/>
        <end position="587"/>
    </location>
</feature>
<evidence type="ECO:0000259" key="35">
    <source>
        <dbReference type="Pfam" id="PF00516"/>
    </source>
</evidence>
<evidence type="ECO:0000256" key="14">
    <source>
        <dbReference type="ARBA" id="ARBA00022692"/>
    </source>
</evidence>
<organismHost>
    <name type="scientific">Homo sapiens</name>
    <name type="common">Human</name>
    <dbReference type="NCBI Taxonomy" id="9606"/>
</organismHost>
<evidence type="ECO:0000256" key="11">
    <source>
        <dbReference type="ARBA" id="ARBA00022581"/>
    </source>
</evidence>
<feature type="domain" description="Human immunodeficiency virus 1 envelope glycoprotein Gp120" evidence="35">
    <location>
        <begin position="33"/>
        <end position="142"/>
    </location>
</feature>
<feature type="domain" description="Human immunodeficiency virus 1 envelope glycoprotein Gp120" evidence="35">
    <location>
        <begin position="146"/>
        <end position="506"/>
    </location>
</feature>
<dbReference type="GO" id="GO:0005198">
    <property type="term" value="F:structural molecule activity"/>
    <property type="evidence" value="ECO:0007669"/>
    <property type="project" value="UniProtKB-UniRule"/>
</dbReference>
<keyword evidence="29 32" id="KW-0899">Viral immunoevasion</keyword>
<evidence type="ECO:0000256" key="32">
    <source>
        <dbReference type="HAMAP-Rule" id="MF_04083"/>
    </source>
</evidence>
<evidence type="ECO:0000256" key="28">
    <source>
        <dbReference type="ARBA" id="ARBA00023180"/>
    </source>
</evidence>
<keyword evidence="15 32" id="KW-0053">Apoptosis</keyword>
<evidence type="ECO:0000256" key="29">
    <source>
        <dbReference type="ARBA" id="ARBA00023280"/>
    </source>
</evidence>
<evidence type="ECO:0000256" key="21">
    <source>
        <dbReference type="ARBA" id="ARBA00022890"/>
    </source>
</evidence>
<feature type="region of interest" description="MPER; binding to GalCer" evidence="32">
    <location>
        <begin position="657"/>
        <end position="678"/>
    </location>
</feature>
<dbReference type="GO" id="GO:0019064">
    <property type="term" value="P:fusion of virus membrane with host plasma membrane"/>
    <property type="evidence" value="ECO:0007669"/>
    <property type="project" value="UniProtKB-UniRule"/>
</dbReference>
<keyword evidence="7 32" id="KW-1168">Fusion of virus membrane with host membrane</keyword>
<feature type="topological domain" description="Cytoplasmic" evidence="32">
    <location>
        <begin position="701"/>
        <end position="851"/>
    </location>
</feature>
<evidence type="ECO:0000256" key="16">
    <source>
        <dbReference type="ARBA" id="ARBA00022729"/>
    </source>
</evidence>
<dbReference type="GO" id="GO:1903911">
    <property type="term" value="P:positive regulation of receptor clustering"/>
    <property type="evidence" value="ECO:0007669"/>
    <property type="project" value="UniProtKB-UniRule"/>
</dbReference>
<dbReference type="Gene3D" id="1.20.5.490">
    <property type="entry name" value="Single helix bin"/>
    <property type="match status" value="1"/>
</dbReference>
<reference evidence="37" key="2">
    <citation type="journal article" date="2015" name="PLoS Pathog.">
        <title>Compartmentalized Replication of R5 T Cell-Tropic HIV-1 in the Central Nervous System Early in the Course of Infection.</title>
        <authorList>
            <person name="Sturdevant C.B."/>
            <person name="Joseph S.B."/>
            <person name="Schnell G."/>
            <person name="Price R.W."/>
            <person name="Swanstrom R."/>
            <person name="Spudich S."/>
        </authorList>
    </citation>
    <scope>NUCLEOTIDE SEQUENCE</scope>
    <source>
        <strain evidence="37">9044_120809_CSF_8</strain>
    </source>
</reference>
<protein>
    <recommendedName>
        <fullName evidence="32">Envelope glycoprotein gp160</fullName>
    </recommendedName>
    <alternativeName>
        <fullName evidence="32">Env polyprotein</fullName>
    </alternativeName>
    <component>
        <recommendedName>
            <fullName evidence="32">Surface protein gp120</fullName>
            <shortName evidence="32">SU</shortName>
        </recommendedName>
        <alternativeName>
            <fullName evidence="32">Glycoprotein 120</fullName>
            <shortName evidence="32">gp120</shortName>
        </alternativeName>
    </component>
    <component>
        <recommendedName>
            <fullName evidence="32">Transmembrane protein gp41</fullName>
            <shortName evidence="32">TM</shortName>
        </recommendedName>
        <alternativeName>
            <fullName evidence="32">Glycoprotein 41</fullName>
            <shortName evidence="32">gp41</shortName>
        </alternativeName>
    </component>
</protein>
<comment type="domain">
    <text evidence="32">The YXXL motif is involved in determining the exact site of viral release at the surface of infected mononuclear cells and promotes endocytosis. YXXL and di-leucine endocytosis motifs interact directly or indirectly with the clathrin adapter complexes, opperate independently, and their activities are not additive.</text>
</comment>
<comment type="PTM">
    <text evidence="32">Palmitoylation of the transmembrane protein and of Env polyprotein (prior to its proteolytic cleavage) is essential for their association with host cell membrane lipid rafts. Palmitoylation is therefore required for envelope trafficking to classical lipid rafts, but not for viral replication.</text>
</comment>
<dbReference type="GO" id="GO:0055036">
    <property type="term" value="C:virion membrane"/>
    <property type="evidence" value="ECO:0007669"/>
    <property type="project" value="UniProtKB-SubCell"/>
</dbReference>
<dbReference type="HAMAP" id="MF_04083">
    <property type="entry name" value="HIV_ENV"/>
    <property type="match status" value="1"/>
</dbReference>
<feature type="coiled-coil region" evidence="32">
    <location>
        <begin position="628"/>
        <end position="662"/>
    </location>
</feature>
<dbReference type="GO" id="GO:0019062">
    <property type="term" value="P:virion attachment to host cell"/>
    <property type="evidence" value="ECO:0007669"/>
    <property type="project" value="UniProtKB-UniRule"/>
</dbReference>
<evidence type="ECO:0000259" key="36">
    <source>
        <dbReference type="Pfam" id="PF00517"/>
    </source>
</evidence>
<keyword evidence="13 32" id="KW-0165">Cleavage on pair of basic residues</keyword>
<evidence type="ECO:0000256" key="9">
    <source>
        <dbReference type="ARBA" id="ARBA00022511"/>
    </source>
</evidence>
<evidence type="ECO:0000256" key="26">
    <source>
        <dbReference type="ARBA" id="ARBA00023139"/>
    </source>
</evidence>
<dbReference type="SUPFAM" id="SSF56502">
    <property type="entry name" value="gp120 core"/>
    <property type="match status" value="2"/>
</dbReference>
<feature type="lipid moiety-binding region" description="S-palmitoyl cysteine; by host" evidence="32">
    <location>
        <position position="759"/>
    </location>
</feature>
<keyword evidence="21 32" id="KW-1164">Virus endocytosis by host</keyword>
<gene>
    <name evidence="32 37" type="primary">env</name>
</gene>
<evidence type="ECO:0000256" key="18">
    <source>
        <dbReference type="ARBA" id="ARBA00022844"/>
    </source>
</evidence>
<feature type="disulfide bond" evidence="32">
    <location>
        <begin position="212"/>
        <end position="241"/>
    </location>
</feature>
<feature type="region of interest" description="Disordered" evidence="34">
    <location>
        <begin position="711"/>
        <end position="735"/>
    </location>
</feature>
<dbReference type="GO" id="GO:0052031">
    <property type="term" value="P:symbiont-mediated perturbation of host defense response"/>
    <property type="evidence" value="ECO:0007669"/>
    <property type="project" value="UniProtKB-UniRule"/>
</dbReference>
<comment type="domain">
    <text evidence="32">The CD4-binding region is targeted by the antibody b12.</text>
</comment>
<keyword evidence="23 32" id="KW-1039">Host endosome</keyword>
<keyword evidence="16 32" id="KW-0732">Signal</keyword>
<dbReference type="FunFam" id="2.170.40.20:FF:000004">
    <property type="entry name" value="Envelope glycoprotein gp160"/>
    <property type="match status" value="1"/>
</dbReference>
<dbReference type="GO" id="GO:0019031">
    <property type="term" value="C:viral envelope"/>
    <property type="evidence" value="ECO:0007669"/>
    <property type="project" value="UniProtKB-KW"/>
</dbReference>
<comment type="subcellular location">
    <molecule>Surface protein gp120</molecule>
    <subcellularLocation>
        <location evidence="32">Virion membrane</location>
        <topology evidence="32">Peripheral membrane protein</topology>
    </subcellularLocation>
    <subcellularLocation>
        <location evidence="32">Host cell membrane</location>
        <topology evidence="32">Peripheral membrane protein</topology>
    </subcellularLocation>
    <subcellularLocation>
        <location evidence="32">Host endosome membrane</location>
        <topology evidence="32">Single-pass type I membrane protein</topology>
    </subcellularLocation>
    <text evidence="32">The surface protein is not anchored to the viral envelope, but associates with the extravirion surface through its binding to TM. It is probably concentrated at the site of budding and incorporated into the virions possibly by contacts between the cytoplasmic tail of Env and the N-terminus of Gag.</text>
</comment>
<evidence type="ECO:0000256" key="1">
    <source>
        <dbReference type="ARBA" id="ARBA00004402"/>
    </source>
</evidence>
<comment type="domain">
    <text evidence="32 33">The 17 amino acids long immunosuppressive region is present in many retroviral envelope proteins. Synthetic peptides derived from this relatively conserved sequence inhibit immune function in vitro and in vivo.</text>
</comment>
<dbReference type="GO" id="GO:0020002">
    <property type="term" value="C:host cell plasma membrane"/>
    <property type="evidence" value="ECO:0007669"/>
    <property type="project" value="UniProtKB-SubCell"/>
</dbReference>
<keyword evidence="18 32" id="KW-0946">Virion</keyword>
<evidence type="ECO:0000256" key="25">
    <source>
        <dbReference type="ARBA" id="ARBA00023136"/>
    </source>
</evidence>
<evidence type="ECO:0000256" key="34">
    <source>
        <dbReference type="SAM" id="MobiDB-lite"/>
    </source>
</evidence>
<feature type="region of interest" description="Fusion peptide" evidence="32">
    <location>
        <begin position="507"/>
        <end position="527"/>
    </location>
</feature>
<evidence type="ECO:0000256" key="27">
    <source>
        <dbReference type="ARBA" id="ARBA00023157"/>
    </source>
</evidence>
<organism evidence="37">
    <name type="scientific">Human immunodeficiency virus type 1</name>
    <name type="common">HIV-1</name>
    <dbReference type="NCBI Taxonomy" id="11676"/>
    <lineage>
        <taxon>Viruses</taxon>
        <taxon>Riboviria</taxon>
        <taxon>Pararnavirae</taxon>
        <taxon>Artverviricota</taxon>
        <taxon>Revtraviricetes</taxon>
        <taxon>Ortervirales</taxon>
        <taxon>Retroviridae</taxon>
        <taxon>Orthoretrovirinae</taxon>
        <taxon>Lentivirus</taxon>
        <taxon>Lentivirus humimdef1</taxon>
    </lineage>
</organism>
<dbReference type="GO" id="GO:0075512">
    <property type="term" value="P:clathrin-dependent endocytosis of virus by host cell"/>
    <property type="evidence" value="ECO:0007669"/>
    <property type="project" value="UniProtKB-UniRule"/>
</dbReference>
<keyword evidence="31 32" id="KW-1160">Virus entry into host cell</keyword>
<keyword evidence="10 32" id="KW-1165">Clathrin-mediated endocytosis of virus by host</keyword>
<dbReference type="Gene3D" id="2.170.40.20">
    <property type="entry name" value="Human immunodeficiency virus 1, Gp160, envelope glycoprotein"/>
    <property type="match status" value="2"/>
</dbReference>
<keyword evidence="14 32" id="KW-0812">Transmembrane</keyword>
<evidence type="ECO:0000256" key="4">
    <source>
        <dbReference type="ARBA" id="ARBA00004563"/>
    </source>
</evidence>
<proteinExistence type="inferred from homology"/>
<evidence type="ECO:0000256" key="2">
    <source>
        <dbReference type="ARBA" id="ARBA00004433"/>
    </source>
</evidence>
<evidence type="ECO:0000256" key="13">
    <source>
        <dbReference type="ARBA" id="ARBA00022685"/>
    </source>
</evidence>
<evidence type="ECO:0000256" key="10">
    <source>
        <dbReference type="ARBA" id="ARBA00022570"/>
    </source>
</evidence>
<keyword evidence="22 32" id="KW-1133">Transmembrane helix</keyword>
<evidence type="ECO:0000256" key="24">
    <source>
        <dbReference type="ARBA" id="ARBA00023054"/>
    </source>
</evidence>
<keyword evidence="20 32" id="KW-0261">Viral envelope protein</keyword>
<feature type="chain" id="PRO_5023297629" description="Envelope glycoprotein gp160" evidence="32">
    <location>
        <begin position="32"/>
        <end position="851"/>
    </location>
</feature>
<feature type="disulfide bond" evidence="32">
    <location>
        <begin position="593"/>
        <end position="599"/>
    </location>
</feature>
<keyword evidence="11 32" id="KW-0945">Host-virus interaction</keyword>
<evidence type="ECO:0000256" key="8">
    <source>
        <dbReference type="ARBA" id="ARBA00022510"/>
    </source>
</evidence>
<feature type="domain" description="Retroviral envelope protein GP41-like" evidence="36">
    <location>
        <begin position="525"/>
        <end position="714"/>
    </location>
</feature>
<feature type="chain" id="PRO_5023297630" description="Transmembrane protein gp41" evidence="32">
    <location>
        <begin position="507"/>
        <end position="851"/>
    </location>
</feature>
<dbReference type="FunFam" id="2.170.40.20:FF:000003">
    <property type="entry name" value="Envelope glycoprotein gp160"/>
    <property type="match status" value="1"/>
</dbReference>
<dbReference type="FunFam" id="1.10.287.210:FF:000001">
    <property type="entry name" value="Envelope glycoprotein gp160"/>
    <property type="match status" value="1"/>
</dbReference>
<comment type="subunit">
    <text evidence="32">The mature envelope protein (Env) consists of a homotrimer of non-covalently associated gp120-gp41 heterodimers. The resulting complex protrudes from the virus surface as a spike. There seems to be as few as 10 spikes on the average virion. Surface protein gp120 interacts with host CD4, CCR5 and CXCR4. Gp120 also interacts with the C-type lectins CD209/DC-SIGN and CLEC4M/DC-SIGNR (collectively referred to as DC-SIGN(R)). Gp120 and gp41 interact with GalCer. Gp120 interacts with host ITGA4/ITGB7 complex; on CD4+ T-cells, this interaction results in rapid activation of integrin ITGAL/LFA-1, which facilitates efficient cell-to-cell spreading of HIV-1. Gp120 interacts with cell-associated heparan sulfate; this interaction increases virus infectivity on permissive cells and may be involved in infection of CD4- cells.</text>
</comment>
<evidence type="ECO:0000256" key="17">
    <source>
        <dbReference type="ARBA" id="ARBA00022804"/>
    </source>
</evidence>
<evidence type="ECO:0000256" key="12">
    <source>
        <dbReference type="ARBA" id="ARBA00022595"/>
    </source>
</evidence>
<keyword evidence="17 32" id="KW-1161">Viral attachment to host cell</keyword>
<feature type="short sequence motif" description="YXXL motif; contains endocytosis signal" evidence="32">
    <location>
        <begin position="707"/>
        <end position="710"/>
    </location>
</feature>
<name>A0A0A1CJM1_HV1</name>
<feature type="short sequence motif" description="Di-leucine internalization motif" evidence="32">
    <location>
        <begin position="850"/>
        <end position="851"/>
    </location>
</feature>
<keyword evidence="25 32" id="KW-0472">Membrane</keyword>
<evidence type="ECO:0000256" key="33">
    <source>
        <dbReference type="RuleBase" id="RU363095"/>
    </source>
</evidence>
<evidence type="ECO:0000256" key="31">
    <source>
        <dbReference type="ARBA" id="ARBA00023296"/>
    </source>
</evidence>
<evidence type="ECO:0000313" key="37">
    <source>
        <dbReference type="EMBL" id="AIX96329.1"/>
    </source>
</evidence>
<dbReference type="GO" id="GO:0016020">
    <property type="term" value="C:membrane"/>
    <property type="evidence" value="ECO:0007669"/>
    <property type="project" value="UniProtKB-UniRule"/>
</dbReference>
<evidence type="ECO:0000256" key="5">
    <source>
        <dbReference type="ARBA" id="ARBA00004578"/>
    </source>
</evidence>
<dbReference type="Pfam" id="PF00516">
    <property type="entry name" value="GP120"/>
    <property type="match status" value="2"/>
</dbReference>
<dbReference type="CDD" id="cd09909">
    <property type="entry name" value="HIV-1-like_HR1-HR2"/>
    <property type="match status" value="1"/>
</dbReference>
<evidence type="ECO:0000256" key="20">
    <source>
        <dbReference type="ARBA" id="ARBA00022879"/>
    </source>
</evidence>
<feature type="disulfide bond" evidence="32">
    <location>
        <begin position="222"/>
        <end position="233"/>
    </location>
</feature>
<comment type="subcellular location">
    <molecule>Transmembrane protein gp41</molecule>
    <subcellularLocation>
        <location evidence="32">Virion membrane</location>
        <topology evidence="32">Single-pass type I membrane protein</topology>
    </subcellularLocation>
    <subcellularLocation>
        <location evidence="32">Host cell membrane</location>
        <topology evidence="32">Single-pass type I membrane protein</topology>
    </subcellularLocation>
    <subcellularLocation>
        <location evidence="32">Host endosome membrane</location>
        <topology evidence="32">Single-pass type I membrane protein</topology>
    </subcellularLocation>
    <text evidence="32">It is probably concentrated at the site of budding and incorporated into the virions possibly by contacts between the cytoplasmic tail of Env and the N-terminus of Gag.</text>
</comment>
<feature type="transmembrane region" description="Helical" evidence="33">
    <location>
        <begin position="673"/>
        <end position="700"/>
    </location>
</feature>
<comment type="PTM">
    <text evidence="32">Specific enzymatic cleavages in vivo yield mature proteins. Envelope glycoproteins are synthesized as a inactive precursor that is heavily N-glycosylated and processed likely by host cell furin in the Golgi to yield the mature SU and TM proteins. The cleavage site between SU and TM requires the minimal sequence [KR]-X-[KR]-R. About 2 of the 9 disulfide bonds of gp41 are reduced by P4HB/PDI, following binding to CD4 receptor.</text>
</comment>
<dbReference type="GO" id="GO:0039654">
    <property type="term" value="P:fusion of virus membrane with host endosome membrane"/>
    <property type="evidence" value="ECO:0007669"/>
    <property type="project" value="UniProtKB-UniRule"/>
</dbReference>
<comment type="function">
    <text evidence="32">Envelope glycoprotein gp160: Oligomerizes in the host endoplasmic reticulum into predominantly trimers. In a second time, gp160 transits in the host Golgi, where glycosylation is completed. The precursor is then proteolytically cleaved in the trans-Golgi and thereby activated by cellular furin or furin-like proteases to produce gp120 and gp41.</text>
</comment>
<dbReference type="InterPro" id="IPR000777">
    <property type="entry name" value="HIV1_Gp120"/>
</dbReference>
<feature type="disulfide bond" evidence="32">
    <location>
        <begin position="53"/>
        <end position="73"/>
    </location>
</feature>
<dbReference type="GO" id="GO:0019082">
    <property type="term" value="P:viral protein processing"/>
    <property type="evidence" value="ECO:0007669"/>
    <property type="project" value="UniProtKB-UniRule"/>
</dbReference>
<comment type="function">
    <text evidence="32">Transmembrane protein gp41: Acts as a class I viral fusion protein. Under the current model, the protein has at least 3 conformational states: pre-fusion native state, pre-hairpin intermediate state, and post-fusion hairpin state. During fusion of viral and target intracellular membranes, the coiled coil regions (heptad repeats) assume a trimer-of-hairpins structure, positioning the fusion peptide in close proximity to the C-terminal region of the ectodomain. The formation of this structure appears to drive apposition and subsequent fusion of viral and target cell membranes. Complete fusion occurs in host cell endosomes and is dynamin-dependent, however some lipid transfer might occur at the plasma membrane. The virus undergoes clathrin-dependent internalization long before endosomal fusion, thus minimizing the surface exposure of conserved viral epitopes during fusion and reducing the efficacy of inhibitors targeting these epitopes. Membranes fusion leads to delivery of the nucleocapsid into the cytoplasm.</text>
</comment>
<comment type="domain">
    <text evidence="32">The membrane proximal external region (MPER) present in gp41 is a tryptophan-rich region recognized by the antibodies 2F5, Z13, and 4E10. MPER seems to play a role in fusion.</text>
</comment>
<dbReference type="EMBL" id="KM354646">
    <property type="protein sequence ID" value="AIX96329.1"/>
    <property type="molecule type" value="Genomic_RNA"/>
</dbReference>
<accession>A0A0A1CJM1</accession>
<dbReference type="GO" id="GO:1903908">
    <property type="term" value="P:positive regulation of plasma membrane raft polarization"/>
    <property type="evidence" value="ECO:0007669"/>
    <property type="project" value="UniProtKB-UniRule"/>
</dbReference>
<comment type="PTM">
    <text evidence="32">Highly glycosylated by host. The high number of glycan on the protein is reffered to as 'glycan shield' because it contributes to hide protein sequence from adaptive immune system.</text>
</comment>
<keyword evidence="24 32" id="KW-0175">Coiled coil</keyword>
<keyword evidence="26 32" id="KW-0564">Palmitate</keyword>
<comment type="caution">
    <text evidence="32 33">Lacks conserved residue(s) required for the propagation of feature annotation.</text>
</comment>
<dbReference type="GO" id="GO:0044175">
    <property type="term" value="C:host cell endosome membrane"/>
    <property type="evidence" value="ECO:0007669"/>
    <property type="project" value="UniProtKB-SubCell"/>
</dbReference>
<keyword evidence="30 32" id="KW-0449">Lipoprotein</keyword>
<comment type="miscellaneous">
    <text evidence="32">HIV-1 lineages are divided in three main groups, M (for Major), O (for Outlier), and N (for New, or Non-M, Non-O). The vast majority of strains found worldwide belong to the group M. Group O seems to be endemic to and largely confined to Cameroon and neighboring countries in West Central Africa, where these viruses represent a small minority of HIV-1 strains. The group N is represented by a limited number of isolates from Cameroonian persons. The group M is further subdivided in 9 clades or subtypes (A to D, F to H, J and K).</text>
</comment>
<dbReference type="SUPFAM" id="SSF58069">
    <property type="entry name" value="Virus ectodomain"/>
    <property type="match status" value="1"/>
</dbReference>
<comment type="miscellaneous">
    <text evidence="32">Inhibitors targeting HIV-1 viral envelope proteins are used as antiretroviral drugs. Attachment of virions to the cell surface via non-specific interactions and CD4 binding can be blocked by inhibitors that include cyanovirin-N, cyclotriazadisulfonamide analogs, PRO 2000, TNX 355 and PRO 542. In addition, BMS 806 can block CD4-induced conformational changes. Env interactions with the coreceptor molecules can be targeted by CCR5 antagonists including SCH-D, maraviroc (UK 427857) and aplaviroc (GW 873140), and the CXCR4 antagonist AMD 070. Fusion of viral and cellular membranes can be inhibited by peptides such as enfuvirtide and tifuvirtide (T 1249). Resistance to inhibitors associated with mutations in Env are observed. Most of the time, single mutations confer only a modest reduction in drug susceptibility. Combination of several mutations is usually required to develop a high-level drug resistance.</text>
</comment>
<evidence type="ECO:0000256" key="7">
    <source>
        <dbReference type="ARBA" id="ARBA00022506"/>
    </source>
</evidence>
<evidence type="ECO:0000256" key="3">
    <source>
        <dbReference type="ARBA" id="ARBA00004505"/>
    </source>
</evidence>
<comment type="function">
    <text evidence="32">Surface protein gp120: Attaches the virus to the host lymphoid cell by binding to the primary receptor CD4. This interaction induces a structural rearrangement creating a high affinity binding site for a chemokine coreceptor like CXCR4 and/or CCR5. Acts as a ligand for CD209/DC-SIGN and CLEC4M/DC-SIGNR, which are respectively found on dendritic cells (DCs), and on endothelial cells of liver sinusoids and lymph node sinuses. These interactions allow capture of viral particles at mucosal surfaces by these cells and subsequent transmission to permissive cells. HIV subverts the migration properties of dendritic cells to gain access to CD4+ T-cells in lymph nodes. Virus transmission to permissive T-cells occurs either in trans (without DCs infection, through viral capture and transmission), or in cis (following DCs productive infection, through the usual CD4-gp120 interaction), thereby inducing a robust infection. In trans infection, bound virions remain infectious over days and it is proposed that they are not degraded, but protected in non-lysosomal acidic organelles within the DCs close to the cell membrane thus contributing to the viral infectious potential during DCs' migration from the periphery to the lymphoid tissues. On arrival at lymphoid tissues, intact virions recycle back to DCs' cell surface allowing virus transmission to CD4+ T-cells.</text>
</comment>
<evidence type="ECO:0000256" key="6">
    <source>
        <dbReference type="ARBA" id="ARBA00004650"/>
    </source>
</evidence>
<feature type="site" description="Cleavage; by host furin" evidence="32">
    <location>
        <begin position="506"/>
        <end position="507"/>
    </location>
</feature>
<feature type="region of interest" description="V2" evidence="32">
    <location>
        <begin position="151"/>
        <end position="190"/>
    </location>
</feature>
<keyword evidence="28 32" id="KW-0325">Glycoprotein</keyword>
<evidence type="ECO:0000256" key="30">
    <source>
        <dbReference type="ARBA" id="ARBA00023288"/>
    </source>
</evidence>
<dbReference type="Gene3D" id="1.10.287.210">
    <property type="match status" value="1"/>
</dbReference>
<reference evidence="37" key="1">
    <citation type="submission" date="2014-08" db="EMBL/GenBank/DDBJ databases">
        <authorList>
            <person name="Buckheit Sturdevant C."/>
            <person name="Joseph S.B."/>
            <person name="Schnell G."/>
            <person name="Price R.W."/>
            <person name="Swanstrom R."/>
            <person name="Spudich S."/>
        </authorList>
    </citation>
    <scope>NUCLEOTIDE SEQUENCE</scope>
    <source>
        <strain evidence="37">9044_120809_CSF_8</strain>
    </source>
</reference>
<feature type="region of interest" description="V5" evidence="32">
    <location>
        <begin position="456"/>
        <end position="466"/>
    </location>
</feature>
<dbReference type="InterPro" id="IPR036377">
    <property type="entry name" value="Gp120_core_sf"/>
</dbReference>
<sequence length="851" mass="96913">MKVKGIRKNYQHLWRWGIMLLGMLMICSATEKLWVTVYYGVPVWKDAKTTLFCASDAKAYETEMHNVWATHACVPTDPNPQEVVLANVTENFNMWKNDMVDQMHEDVISLWDQSLKPCVKLTPICVILNCTDYARNDTNTTSSNPAEMKNCTFNITTSIKEKVKGYALFYKYDVVQINNNNDTRYRLMSCNTSTITQACPKVTFEPIPIHYCAPAGFAIVKCNDKKFNGTGPCTNVSTVQCTHGIRPVVSTHLLLNGSLAEEEVVIRSENFTNNHKIIIVQLNQSVEINCIRPNNNTRTSIPIGPGRTIYATGEIIGDIRQAHCNISREKWTDTLKKIVGKLGEQFNKTIIFDQPPPGGDPEVVMHNFNCGGEFFYCNTSGLFNSTWTRNNTTGTWNSTNTTTIGNDTITLQCRIRQIINRWQEVGKAMYAPPIAGIIRCSSNITGLLITRDGGNETVHNETFRPAGGDMRDNWRSELYKYKVVKVEPLGIAPTKARRRVMQREKRAVGIGAVFLGFLGAAGSTMGAASLTLTVQARLLLSGIVQQQNNLLKAIEAQQHMLQLTVWGIKQLQARVLAVERYLRDQQLMGIWGCSGKLICTTSVPWNISWSNKSLDHIWNNMTWMQWEREIDNYTGLIYTLLEESQNQQEKNEKDLLELYKWDSLWSWFDITNWLWYIKIFIMVVGGLVGLRIVFTVFSIINRVRQGYSPLSFQTHPPARRGPDRPEGIEEEGGERDRDRSIRLVSGFLALFWDDLRSLCLFSYHRLRDLLLIVTRIVELLGHRGWEALKYWGNLLQYWGQELKNSAVSLLNAIAIAVAEGTDRIIEVVQRAFRAILNIPRRIRQGFERALL</sequence>
<dbReference type="Pfam" id="PF00517">
    <property type="entry name" value="GP41"/>
    <property type="match status" value="1"/>
</dbReference>
<keyword evidence="27 32" id="KW-1015">Disulfide bond</keyword>
<comment type="domain">
    <text evidence="32">Some of the most genetically diverse regions of the viral genome are present in Env. They are called variable regions 1 through 5 (V1 through V5). Coreceptor usage of gp120 is determined mainly by the primary structure of the third variable region (V3) in the outer domain of gp120. The sequence of V3 determines which coreceptor, CCR5 and/or CXCR4 (corresponding to R5/macrophage, X4/T cell and R5X4/T cell and macrophage tropism), is used to trigger the fusion potential of the Env complex, and hence which cells the virus can infect. Binding to CCR5 involves a region adjacent in addition to V3.</text>
</comment>
<evidence type="ECO:0000256" key="23">
    <source>
        <dbReference type="ARBA" id="ARBA00023046"/>
    </source>
</evidence>
<feature type="transmembrane region" description="Helical" evidence="33">
    <location>
        <begin position="507"/>
        <end position="530"/>
    </location>
</feature>
<evidence type="ECO:0000256" key="15">
    <source>
        <dbReference type="ARBA" id="ARBA00022703"/>
    </source>
</evidence>
<evidence type="ECO:0000256" key="22">
    <source>
        <dbReference type="ARBA" id="ARBA00022989"/>
    </source>
</evidence>
<evidence type="ECO:0000256" key="19">
    <source>
        <dbReference type="ARBA" id="ARBA00022870"/>
    </source>
</evidence>
<comment type="subcellular location">
    <subcellularLocation>
        <location evidence="3">Host cell membrane</location>
        <topology evidence="3">Peripheral membrane protein</topology>
    </subcellularLocation>
    <subcellularLocation>
        <location evidence="1">Host cell membrane</location>
        <topology evidence="1">Single-pass type I membrane protein</topology>
    </subcellularLocation>
    <subcellularLocation>
        <location evidence="2">Host endosome membrane</location>
        <topology evidence="2">Peripheral membrane protein</topology>
    </subcellularLocation>
    <subcellularLocation>
        <location evidence="5">Host endosome membrane</location>
        <topology evidence="5">Single-pass type I membrane protein</topology>
    </subcellularLocation>
    <subcellularLocation>
        <location evidence="6">Virion membrane</location>
        <topology evidence="6">Peripheral membrane protein</topology>
    </subcellularLocation>
    <subcellularLocation>
        <location evidence="4">Virion membrane</location>
        <topology evidence="4">Single-pass type I membrane protein</topology>
    </subcellularLocation>
</comment>
<dbReference type="InterPro" id="IPR037527">
    <property type="entry name" value="Gp160"/>
</dbReference>
<keyword evidence="8 32" id="KW-1170">Fusion of virus membrane with host endosomal membrane</keyword>
<keyword evidence="9 32" id="KW-1032">Host cell membrane</keyword>
<keyword evidence="12 32" id="KW-1162">Viral penetration into host cytoplasm</keyword>
<comment type="similarity">
    <text evidence="32">Belongs to the HIV-1 env protein family.</text>
</comment>
<keyword evidence="19 32" id="KW-1043">Host membrane</keyword>
<dbReference type="InterPro" id="IPR000328">
    <property type="entry name" value="GP41-like"/>
</dbReference>